<dbReference type="Proteomes" id="UP000218543">
    <property type="component" value="Unassembled WGS sequence"/>
</dbReference>
<reference evidence="1 2" key="1">
    <citation type="submission" date="2016-12" db="EMBL/GenBank/DDBJ databases">
        <title>Real-Time Genomic Investigation Underlying the Public Health Response to a Shiga Toxin-Producing Escherichia Coli O26:H11 Outbreak in a Nursery.</title>
        <authorList>
            <person name="Ferdous M."/>
            <person name="Moran-Gilad J."/>
            <person name="Rossen J.W."/>
            <person name="Gdalevich M."/>
        </authorList>
    </citation>
    <scope>NUCLEOTIDE SEQUENCE [LARGE SCALE GENOMIC DNA]</scope>
    <source>
        <strain evidence="1 2">STEC 514-2</strain>
    </source>
</reference>
<gene>
    <name evidence="1" type="ORF">BTQ06_14030</name>
</gene>
<name>A0A2A2CB06_ECOLX</name>
<evidence type="ECO:0000313" key="1">
    <source>
        <dbReference type="EMBL" id="PAU22824.1"/>
    </source>
</evidence>
<sequence length="75" mass="8906">MTRTELERQLDILGVHSNSYSLGTLKNSDCLCVVCENEHWNVYYVERDRPSLLSSFLQEEEAYDFVLKQFKKWLS</sequence>
<evidence type="ECO:0000313" key="2">
    <source>
        <dbReference type="Proteomes" id="UP000218543"/>
    </source>
</evidence>
<dbReference type="AlphaFoldDB" id="A0A2A2CB06"/>
<protein>
    <submittedName>
        <fullName evidence="1">Uncharacterized protein</fullName>
    </submittedName>
</protein>
<organism evidence="1 2">
    <name type="scientific">Escherichia coli</name>
    <dbReference type="NCBI Taxonomy" id="562"/>
    <lineage>
        <taxon>Bacteria</taxon>
        <taxon>Pseudomonadati</taxon>
        <taxon>Pseudomonadota</taxon>
        <taxon>Gammaproteobacteria</taxon>
        <taxon>Enterobacterales</taxon>
        <taxon>Enterobacteriaceae</taxon>
        <taxon>Escherichia</taxon>
    </lineage>
</organism>
<accession>A0A2A2CB06</accession>
<proteinExistence type="predicted"/>
<comment type="caution">
    <text evidence="1">The sequence shown here is derived from an EMBL/GenBank/DDBJ whole genome shotgun (WGS) entry which is preliminary data.</text>
</comment>
<dbReference type="EMBL" id="MRVZ01000043">
    <property type="protein sequence ID" value="PAU22824.1"/>
    <property type="molecule type" value="Genomic_DNA"/>
</dbReference>
<dbReference type="RefSeq" id="WP_071791227.1">
    <property type="nucleotide sequence ID" value="NZ_BFYF01000056.1"/>
</dbReference>